<dbReference type="AlphaFoldDB" id="A0ABD1S143"/>
<evidence type="ECO:0000256" key="3">
    <source>
        <dbReference type="ARBA" id="ARBA00022630"/>
    </source>
</evidence>
<feature type="signal peptide" evidence="8">
    <location>
        <begin position="1"/>
        <end position="24"/>
    </location>
</feature>
<evidence type="ECO:0000256" key="8">
    <source>
        <dbReference type="SAM" id="SignalP"/>
    </source>
</evidence>
<comment type="caution">
    <text evidence="9">The sequence shown here is derived from an EMBL/GenBank/DDBJ whole genome shotgun (WGS) entry which is preliminary data.</text>
</comment>
<dbReference type="Gene3D" id="3.30.43.10">
    <property type="entry name" value="Uridine Diphospho-n-acetylenolpyruvylglucosamine Reductase, domain 2"/>
    <property type="match status" value="1"/>
</dbReference>
<evidence type="ECO:0000256" key="5">
    <source>
        <dbReference type="ARBA" id="ARBA00022827"/>
    </source>
</evidence>
<keyword evidence="5" id="KW-0274">FAD</keyword>
<comment type="cofactor">
    <cofactor evidence="1">
        <name>FAD</name>
        <dbReference type="ChEBI" id="CHEBI:57692"/>
    </cofactor>
</comment>
<comment type="similarity">
    <text evidence="2">Belongs to the oxygen-dependent FAD-linked oxidoreductase family.</text>
</comment>
<evidence type="ECO:0000256" key="7">
    <source>
        <dbReference type="ARBA" id="ARBA00023180"/>
    </source>
</evidence>
<keyword evidence="3" id="KW-0285">Flavoprotein</keyword>
<evidence type="ECO:0000313" key="10">
    <source>
        <dbReference type="Proteomes" id="UP001604277"/>
    </source>
</evidence>
<dbReference type="Proteomes" id="UP001604277">
    <property type="component" value="Unassembled WGS sequence"/>
</dbReference>
<feature type="chain" id="PRO_5044812371" evidence="8">
    <location>
        <begin position="25"/>
        <end position="135"/>
    </location>
</feature>
<evidence type="ECO:0000256" key="4">
    <source>
        <dbReference type="ARBA" id="ARBA00022729"/>
    </source>
</evidence>
<reference evidence="10" key="1">
    <citation type="submission" date="2024-07" db="EMBL/GenBank/DDBJ databases">
        <title>Two chromosome-level genome assemblies of Korean endemic species Abeliophyllum distichum and Forsythia ovata (Oleaceae).</title>
        <authorList>
            <person name="Jang H."/>
        </authorList>
    </citation>
    <scope>NUCLEOTIDE SEQUENCE [LARGE SCALE GENOMIC DNA]</scope>
</reference>
<protein>
    <submittedName>
        <fullName evidence="9">FAD-binding Berberine family protein</fullName>
    </submittedName>
</protein>
<keyword evidence="10" id="KW-1185">Reference proteome</keyword>
<proteinExistence type="inferred from homology"/>
<name>A0ABD1S143_9LAMI</name>
<sequence length="135" mass="15112">MAIPVKRPFCLFLLAFLFISPAASTDNIKTDFLECLISQFQNENSVISQVMYTRKNSSSYSSIFQSSVQNLRASSMSPMKPFVIVTPFHESQIQAAVYCSKQSGIHIRVRSGGHDYEGLSYVSDVPFAIVDMRIT</sequence>
<accession>A0ABD1S143</accession>
<dbReference type="EMBL" id="JBFOLJ010000011">
    <property type="protein sequence ID" value="KAL2494161.1"/>
    <property type="molecule type" value="Genomic_DNA"/>
</dbReference>
<keyword evidence="6" id="KW-1015">Disulfide bond</keyword>
<organism evidence="9 10">
    <name type="scientific">Forsythia ovata</name>
    <dbReference type="NCBI Taxonomy" id="205694"/>
    <lineage>
        <taxon>Eukaryota</taxon>
        <taxon>Viridiplantae</taxon>
        <taxon>Streptophyta</taxon>
        <taxon>Embryophyta</taxon>
        <taxon>Tracheophyta</taxon>
        <taxon>Spermatophyta</taxon>
        <taxon>Magnoliopsida</taxon>
        <taxon>eudicotyledons</taxon>
        <taxon>Gunneridae</taxon>
        <taxon>Pentapetalae</taxon>
        <taxon>asterids</taxon>
        <taxon>lamiids</taxon>
        <taxon>Lamiales</taxon>
        <taxon>Oleaceae</taxon>
        <taxon>Forsythieae</taxon>
        <taxon>Forsythia</taxon>
    </lineage>
</organism>
<dbReference type="PANTHER" id="PTHR32448">
    <property type="entry name" value="OS08G0158400 PROTEIN"/>
    <property type="match status" value="1"/>
</dbReference>
<dbReference type="SUPFAM" id="SSF56176">
    <property type="entry name" value="FAD-binding/transporter-associated domain-like"/>
    <property type="match status" value="1"/>
</dbReference>
<evidence type="ECO:0000256" key="1">
    <source>
        <dbReference type="ARBA" id="ARBA00001974"/>
    </source>
</evidence>
<keyword evidence="4 8" id="KW-0732">Signal</keyword>
<evidence type="ECO:0000313" key="9">
    <source>
        <dbReference type="EMBL" id="KAL2494161.1"/>
    </source>
</evidence>
<dbReference type="InterPro" id="IPR036318">
    <property type="entry name" value="FAD-bd_PCMH-like_sf"/>
</dbReference>
<gene>
    <name evidence="9" type="ORF">Fot_37918</name>
</gene>
<evidence type="ECO:0000256" key="2">
    <source>
        <dbReference type="ARBA" id="ARBA00005466"/>
    </source>
</evidence>
<dbReference type="InterPro" id="IPR016167">
    <property type="entry name" value="FAD-bd_PCMH_sub1"/>
</dbReference>
<dbReference type="FunFam" id="3.30.43.10:FF:000004">
    <property type="entry name" value="Berberine bridge enzyme-like 15"/>
    <property type="match status" value="1"/>
</dbReference>
<keyword evidence="7" id="KW-0325">Glycoprotein</keyword>
<evidence type="ECO:0000256" key="6">
    <source>
        <dbReference type="ARBA" id="ARBA00023157"/>
    </source>
</evidence>